<keyword evidence="5" id="KW-1133">Transmembrane helix</keyword>
<evidence type="ECO:0000259" key="6">
    <source>
        <dbReference type="Pfam" id="PF00135"/>
    </source>
</evidence>
<proteinExistence type="inferred from homology"/>
<gene>
    <name evidence="7" type="ORF">DSTB1V02_LOCUS4862</name>
</gene>
<dbReference type="PANTHER" id="PTHR43903">
    <property type="entry name" value="NEUROLIGIN"/>
    <property type="match status" value="1"/>
</dbReference>
<evidence type="ECO:0000256" key="1">
    <source>
        <dbReference type="ARBA" id="ARBA00005964"/>
    </source>
</evidence>
<dbReference type="AlphaFoldDB" id="A0A7R8X6I9"/>
<keyword evidence="8" id="KW-1185">Reference proteome</keyword>
<dbReference type="InterPro" id="IPR002018">
    <property type="entry name" value="CarbesteraseB"/>
</dbReference>
<protein>
    <recommendedName>
        <fullName evidence="6">Carboxylesterase type B domain-containing protein</fullName>
    </recommendedName>
</protein>
<dbReference type="PROSITE" id="PS00941">
    <property type="entry name" value="CARBOXYLESTERASE_B_2"/>
    <property type="match status" value="1"/>
</dbReference>
<evidence type="ECO:0000256" key="2">
    <source>
        <dbReference type="ARBA" id="ARBA00022729"/>
    </source>
</evidence>
<feature type="domain" description="Carboxylesterase type B" evidence="6">
    <location>
        <begin position="1"/>
        <end position="464"/>
    </location>
</feature>
<dbReference type="EMBL" id="CAJPEV010000751">
    <property type="protein sequence ID" value="CAG0888223.1"/>
    <property type="molecule type" value="Genomic_DNA"/>
</dbReference>
<dbReference type="SUPFAM" id="SSF53474">
    <property type="entry name" value="alpha/beta-Hydrolases"/>
    <property type="match status" value="1"/>
</dbReference>
<evidence type="ECO:0000256" key="5">
    <source>
        <dbReference type="SAM" id="Phobius"/>
    </source>
</evidence>
<keyword evidence="5" id="KW-0472">Membrane</keyword>
<keyword evidence="3" id="KW-0325">Glycoprotein</keyword>
<evidence type="ECO:0000313" key="8">
    <source>
        <dbReference type="Proteomes" id="UP000677054"/>
    </source>
</evidence>
<accession>A0A7R8X6I9</accession>
<evidence type="ECO:0000256" key="3">
    <source>
        <dbReference type="ARBA" id="ARBA00023180"/>
    </source>
</evidence>
<sequence length="775" mass="88089">MDEDCLYLNIYTPSTSGAVSVKYPVVVYIHGGNFDHGSSNTFPPHVLVGWHEVVVVTINYRLGALGFLSTGDQNSPGNYGLLDQALAIRWVYENIHSFNGDPHVITLYGPGAGGASAGLQMIAPRTRDYVRRVFAQSGSMMADWGALWEVERAKNTSRVYGERIGCNTDNSYKLVECLIKGRSYGEIANQEIEPDLGLFPWAPVVDGEIRVSTGSPDFASADWHILPEKPELMIEDRLYRARAYMTGVTRDEASYLLYHNKSHAPVYDIGQDFVDMKIREYVHKYNYTLNPQGVFEAIRYMYTYWPDPSNRTHIREEYIKMMSDALYRAPVDHAVKMLVPDSRIDVYMYVLNTTIEALKLPYWRQIPHNLEYYYFTGAPFMDKEFFPENDRVERIAWTELDRNMSQLFLYSFANFARYGRPTPEQIFDINWEKAEVGDLKYLSVNNTFNTTMLRNYQQQQCAFWSEYIPLVVGRLIPTLEPTTEFWWEAEGPIQVAFWSTAGVAVLLLILVFICCCLWCGARRHLAKVHKEYADSAFFPSVEENFHAFATPSTIPATPQMDKKENGKPLLAARPRSEVVENPYIFSKSSDELNKPYRERYVNGVAHSKSSDKLDGDVGIPMVKPTKQFSKSETILASSSPKVPVGAVPIPTIPAKPHPSAIRPLVTSTTKPPDLYREQRGLSRGQEEVETQPLRGTRYELSSSYSPQESTSETLSSMRDSQRYTDSDTLPMTKKVASGQPYDTYASEGMDQDLKRTDSSDTQSQGSWKRYLESSC</sequence>
<feature type="compositionally biased region" description="Basic and acidic residues" evidence="4">
    <location>
        <begin position="673"/>
        <end position="686"/>
    </location>
</feature>
<dbReference type="EMBL" id="LR900268">
    <property type="protein sequence ID" value="CAD7244984.1"/>
    <property type="molecule type" value="Genomic_DNA"/>
</dbReference>
<comment type="similarity">
    <text evidence="1">Belongs to the type-B carboxylesterase/lipase family.</text>
</comment>
<reference evidence="7" key="1">
    <citation type="submission" date="2020-11" db="EMBL/GenBank/DDBJ databases">
        <authorList>
            <person name="Tran Van P."/>
        </authorList>
    </citation>
    <scope>NUCLEOTIDE SEQUENCE</scope>
</reference>
<feature type="region of interest" description="Disordered" evidence="4">
    <location>
        <begin position="652"/>
        <end position="775"/>
    </location>
</feature>
<organism evidence="7">
    <name type="scientific">Darwinula stevensoni</name>
    <dbReference type="NCBI Taxonomy" id="69355"/>
    <lineage>
        <taxon>Eukaryota</taxon>
        <taxon>Metazoa</taxon>
        <taxon>Ecdysozoa</taxon>
        <taxon>Arthropoda</taxon>
        <taxon>Crustacea</taxon>
        <taxon>Oligostraca</taxon>
        <taxon>Ostracoda</taxon>
        <taxon>Podocopa</taxon>
        <taxon>Podocopida</taxon>
        <taxon>Darwinulocopina</taxon>
        <taxon>Darwinuloidea</taxon>
        <taxon>Darwinulidae</taxon>
        <taxon>Darwinula</taxon>
    </lineage>
</organism>
<keyword evidence="5" id="KW-0812">Transmembrane</keyword>
<dbReference type="InterPro" id="IPR029058">
    <property type="entry name" value="AB_hydrolase_fold"/>
</dbReference>
<feature type="transmembrane region" description="Helical" evidence="5">
    <location>
        <begin position="495"/>
        <end position="520"/>
    </location>
</feature>
<dbReference type="Proteomes" id="UP000677054">
    <property type="component" value="Unassembled WGS sequence"/>
</dbReference>
<dbReference type="Pfam" id="PF00135">
    <property type="entry name" value="COesterase"/>
    <property type="match status" value="1"/>
</dbReference>
<evidence type="ECO:0000313" key="7">
    <source>
        <dbReference type="EMBL" id="CAD7244984.1"/>
    </source>
</evidence>
<keyword evidence="2" id="KW-0732">Signal</keyword>
<feature type="compositionally biased region" description="Low complexity" evidence="4">
    <location>
        <begin position="699"/>
        <end position="712"/>
    </location>
</feature>
<evidence type="ECO:0000256" key="4">
    <source>
        <dbReference type="SAM" id="MobiDB-lite"/>
    </source>
</evidence>
<dbReference type="InterPro" id="IPR051093">
    <property type="entry name" value="Neuroligin/BSAL"/>
</dbReference>
<name>A0A7R8X6I9_9CRUS</name>
<dbReference type="Gene3D" id="3.40.50.1820">
    <property type="entry name" value="alpha/beta hydrolase"/>
    <property type="match status" value="1"/>
</dbReference>
<dbReference type="InterPro" id="IPR019819">
    <property type="entry name" value="Carboxylesterase_B_CS"/>
</dbReference>
<dbReference type="OrthoDB" id="408631at2759"/>